<feature type="region of interest" description="Disordered" evidence="1">
    <location>
        <begin position="33"/>
        <end position="55"/>
    </location>
</feature>
<evidence type="ECO:0000256" key="1">
    <source>
        <dbReference type="SAM" id="MobiDB-lite"/>
    </source>
</evidence>
<sequence length="188" mass="20849">MSNSFLFSLASIIARLEEDPSTHYTADCVSVCSEGDSSSSSESDEDNNNDDANQSSDIAEDELECHERVEAVKHAQTATNGGQQLYALWQDADLELSNQTDNDSSSYISNLMLRIKYAESRQNIANNDGDLDVDDFINWDLYWSSAHQAGLREAMQVSELSVYAVSGTWDSEIEAKNLPSLFSSISFY</sequence>
<dbReference type="Proteomes" id="UP000193642">
    <property type="component" value="Unassembled WGS sequence"/>
</dbReference>
<dbReference type="EMBL" id="MCGO01000028">
    <property type="protein sequence ID" value="ORY42620.1"/>
    <property type="molecule type" value="Genomic_DNA"/>
</dbReference>
<keyword evidence="3" id="KW-1185">Reference proteome</keyword>
<evidence type="ECO:0000313" key="3">
    <source>
        <dbReference type="Proteomes" id="UP000193642"/>
    </source>
</evidence>
<gene>
    <name evidence="2" type="ORF">BCR33DRAFT_851661</name>
</gene>
<reference evidence="2 3" key="1">
    <citation type="submission" date="2016-07" db="EMBL/GenBank/DDBJ databases">
        <title>Pervasive Adenine N6-methylation of Active Genes in Fungi.</title>
        <authorList>
            <consortium name="DOE Joint Genome Institute"/>
            <person name="Mondo S.J."/>
            <person name="Dannebaum R.O."/>
            <person name="Kuo R.C."/>
            <person name="Labutti K."/>
            <person name="Haridas S."/>
            <person name="Kuo A."/>
            <person name="Salamov A."/>
            <person name="Ahrendt S.R."/>
            <person name="Lipzen A."/>
            <person name="Sullivan W."/>
            <person name="Andreopoulos W.B."/>
            <person name="Clum A."/>
            <person name="Lindquist E."/>
            <person name="Daum C."/>
            <person name="Ramamoorthy G.K."/>
            <person name="Gryganskyi A."/>
            <person name="Culley D."/>
            <person name="Magnuson J.K."/>
            <person name="James T.Y."/>
            <person name="O'Malley M.A."/>
            <person name="Stajich J.E."/>
            <person name="Spatafora J.W."/>
            <person name="Visel A."/>
            <person name="Grigoriev I.V."/>
        </authorList>
    </citation>
    <scope>NUCLEOTIDE SEQUENCE [LARGE SCALE GENOMIC DNA]</scope>
    <source>
        <strain evidence="2 3">JEL800</strain>
    </source>
</reference>
<proteinExistence type="predicted"/>
<comment type="caution">
    <text evidence="2">The sequence shown here is derived from an EMBL/GenBank/DDBJ whole genome shotgun (WGS) entry which is preliminary data.</text>
</comment>
<evidence type="ECO:0000313" key="2">
    <source>
        <dbReference type="EMBL" id="ORY42620.1"/>
    </source>
</evidence>
<organism evidence="2 3">
    <name type="scientific">Rhizoclosmatium globosum</name>
    <dbReference type="NCBI Taxonomy" id="329046"/>
    <lineage>
        <taxon>Eukaryota</taxon>
        <taxon>Fungi</taxon>
        <taxon>Fungi incertae sedis</taxon>
        <taxon>Chytridiomycota</taxon>
        <taxon>Chytridiomycota incertae sedis</taxon>
        <taxon>Chytridiomycetes</taxon>
        <taxon>Chytridiales</taxon>
        <taxon>Chytriomycetaceae</taxon>
        <taxon>Rhizoclosmatium</taxon>
    </lineage>
</organism>
<accession>A0A1Y2C6F5</accession>
<protein>
    <submittedName>
        <fullName evidence="2">Uncharacterized protein</fullName>
    </submittedName>
</protein>
<dbReference type="AlphaFoldDB" id="A0A1Y2C6F5"/>
<name>A0A1Y2C6F5_9FUNG</name>